<reference evidence="2 3" key="1">
    <citation type="submission" date="2019-06" db="EMBL/GenBank/DDBJ databases">
        <title>Echinicola alkalisoli sp. nov. isolated from saline soil.</title>
        <authorList>
            <person name="Sun J.-Q."/>
            <person name="Xu L."/>
        </authorList>
    </citation>
    <scope>NUCLEOTIDE SEQUENCE [LARGE SCALE GENOMIC DNA]</scope>
    <source>
        <strain evidence="2 3">LN3S3</strain>
    </source>
</reference>
<dbReference type="EMBL" id="CP041253">
    <property type="protein sequence ID" value="QDH78478.1"/>
    <property type="molecule type" value="Genomic_DNA"/>
</dbReference>
<keyword evidence="1" id="KW-0472">Membrane</keyword>
<protein>
    <submittedName>
        <fullName evidence="2">NTPase</fullName>
    </submittedName>
</protein>
<keyword evidence="1" id="KW-1133">Transmembrane helix</keyword>
<keyword evidence="1" id="KW-0812">Transmembrane</keyword>
<proteinExistence type="predicted"/>
<organism evidence="2 3">
    <name type="scientific">Echinicola soli</name>
    <dbReference type="NCBI Taxonomy" id="2591634"/>
    <lineage>
        <taxon>Bacteria</taxon>
        <taxon>Pseudomonadati</taxon>
        <taxon>Bacteroidota</taxon>
        <taxon>Cytophagia</taxon>
        <taxon>Cytophagales</taxon>
        <taxon>Cyclobacteriaceae</taxon>
        <taxon>Echinicola</taxon>
    </lineage>
</organism>
<dbReference type="Proteomes" id="UP000316614">
    <property type="component" value="Chromosome"/>
</dbReference>
<evidence type="ECO:0000313" key="2">
    <source>
        <dbReference type="EMBL" id="QDH78478.1"/>
    </source>
</evidence>
<evidence type="ECO:0000313" key="3">
    <source>
        <dbReference type="Proteomes" id="UP000316614"/>
    </source>
</evidence>
<sequence length="351" mass="38900">MQYSELLAIGVKSLLILISFFIVSFQTFCQSQLPPQFLDGKAIVFISNAPGARPIMQWEGIAKEVHPALVEAGGDPVAYFELEEVTLSEEIQGAYAKTFSQRLIKNILILTRTGNGDFYVNILEYSGNEAIINTANPWSLHSRDIETLKESLVAAGKGTRSKNLMPLEVPTFLSPLVGGGQAANSTAASNIPVSARFVAKNPLNLDIFKLGIPLSGASGETALLSRYRYDLYGKSEEEALAAQKAEKANLERIFDQYYPHQTEFLTEIRSDEQLIDDRVQFVLTRVEGREADLMESMGLNPSGLASPDRIVVKYYIKFLVRNELYIGPKWDADPDGQTALVDFLKNLQIEP</sequence>
<dbReference type="AlphaFoldDB" id="A0A514CFA2"/>
<keyword evidence="3" id="KW-1185">Reference proteome</keyword>
<accession>A0A514CFA2</accession>
<name>A0A514CFA2_9BACT</name>
<evidence type="ECO:0000256" key="1">
    <source>
        <dbReference type="SAM" id="Phobius"/>
    </source>
</evidence>
<dbReference type="RefSeq" id="WP_141613734.1">
    <property type="nucleotide sequence ID" value="NZ_CP041253.1"/>
</dbReference>
<dbReference type="KEGG" id="echi:FKX85_05295"/>
<feature type="transmembrane region" description="Helical" evidence="1">
    <location>
        <begin position="7"/>
        <end position="28"/>
    </location>
</feature>
<gene>
    <name evidence="2" type="ORF">FKX85_05295</name>
</gene>
<dbReference type="OrthoDB" id="960751at2"/>